<dbReference type="AlphaFoldDB" id="A0A017SBB1"/>
<evidence type="ECO:0000313" key="2">
    <source>
        <dbReference type="Proteomes" id="UP000019804"/>
    </source>
</evidence>
<organism evidence="1 2">
    <name type="scientific">Aspergillus ruber (strain CBS 135680)</name>
    <dbReference type="NCBI Taxonomy" id="1388766"/>
    <lineage>
        <taxon>Eukaryota</taxon>
        <taxon>Fungi</taxon>
        <taxon>Dikarya</taxon>
        <taxon>Ascomycota</taxon>
        <taxon>Pezizomycotina</taxon>
        <taxon>Eurotiomycetes</taxon>
        <taxon>Eurotiomycetidae</taxon>
        <taxon>Eurotiales</taxon>
        <taxon>Aspergillaceae</taxon>
        <taxon>Aspergillus</taxon>
        <taxon>Aspergillus subgen. Aspergillus</taxon>
    </lineage>
</organism>
<dbReference type="RefSeq" id="XP_040637915.1">
    <property type="nucleotide sequence ID" value="XM_040779078.1"/>
</dbReference>
<evidence type="ECO:0000313" key="1">
    <source>
        <dbReference type="EMBL" id="EYE94227.1"/>
    </source>
</evidence>
<name>A0A017SBB1_ASPRC</name>
<dbReference type="Proteomes" id="UP000019804">
    <property type="component" value="Unassembled WGS sequence"/>
</dbReference>
<dbReference type="GeneID" id="63694202"/>
<dbReference type="EMBL" id="KK088427">
    <property type="protein sequence ID" value="EYE94227.1"/>
    <property type="molecule type" value="Genomic_DNA"/>
</dbReference>
<keyword evidence="2" id="KW-1185">Reference proteome</keyword>
<reference evidence="2" key="1">
    <citation type="journal article" date="2014" name="Nat. Commun.">
        <title>Genomic adaptations of the halophilic Dead Sea filamentous fungus Eurotium rubrum.</title>
        <authorList>
            <person name="Kis-Papo T."/>
            <person name="Weig A.R."/>
            <person name="Riley R."/>
            <person name="Persoh D."/>
            <person name="Salamov A."/>
            <person name="Sun H."/>
            <person name="Lipzen A."/>
            <person name="Wasser S.P."/>
            <person name="Rambold G."/>
            <person name="Grigoriev I.V."/>
            <person name="Nevo E."/>
        </authorList>
    </citation>
    <scope>NUCLEOTIDE SEQUENCE [LARGE SCALE GENOMIC DNA]</scope>
    <source>
        <strain evidence="2">CBS 135680</strain>
    </source>
</reference>
<proteinExistence type="predicted"/>
<protein>
    <submittedName>
        <fullName evidence="1">Uncharacterized protein</fullName>
    </submittedName>
</protein>
<gene>
    <name evidence="1" type="ORF">EURHEDRAFT_378493</name>
</gene>
<accession>A0A017SBB1</accession>
<dbReference type="HOGENOM" id="CLU_2621611_0_0_1"/>
<sequence>MTPVPFAQYISGLFTAATISPTAATTSSTALAKSFRKIPVWIALVCIKGSLKSQCLDLLFNTYLSLDDPAGFDVCSDD</sequence>